<keyword evidence="1" id="KW-0238">DNA-binding</keyword>
<dbReference type="PANTHER" id="PTHR46797">
    <property type="entry name" value="HTH-TYPE TRANSCRIPTIONAL REGULATOR"/>
    <property type="match status" value="1"/>
</dbReference>
<comment type="caution">
    <text evidence="4">The sequence shown here is derived from an EMBL/GenBank/DDBJ whole genome shotgun (WGS) entry which is preliminary data.</text>
</comment>
<proteinExistence type="predicted"/>
<dbReference type="Pfam" id="PF01381">
    <property type="entry name" value="HTH_3"/>
    <property type="match status" value="1"/>
</dbReference>
<feature type="domain" description="HTH cro/C1-type" evidence="3">
    <location>
        <begin position="6"/>
        <end position="59"/>
    </location>
</feature>
<dbReference type="EMBL" id="BJNY01000008">
    <property type="protein sequence ID" value="GED06061.1"/>
    <property type="molecule type" value="Genomic_DNA"/>
</dbReference>
<protein>
    <recommendedName>
        <fullName evidence="3">HTH cro/C1-type domain-containing protein</fullName>
    </recommendedName>
</protein>
<keyword evidence="5" id="KW-1185">Reference proteome</keyword>
<keyword evidence="2" id="KW-0472">Membrane</keyword>
<keyword evidence="2" id="KW-0812">Transmembrane</keyword>
<dbReference type="AlphaFoldDB" id="A0A4Y4DUA0"/>
<dbReference type="SUPFAM" id="SSF47413">
    <property type="entry name" value="lambda repressor-like DNA-binding domains"/>
    <property type="match status" value="1"/>
</dbReference>
<dbReference type="SMART" id="SM00530">
    <property type="entry name" value="HTH_XRE"/>
    <property type="match status" value="1"/>
</dbReference>
<organism evidence="4 5">
    <name type="scientific">Glutamicibacter uratoxydans</name>
    <name type="common">Arthrobacter uratoxydans</name>
    <dbReference type="NCBI Taxonomy" id="43667"/>
    <lineage>
        <taxon>Bacteria</taxon>
        <taxon>Bacillati</taxon>
        <taxon>Actinomycetota</taxon>
        <taxon>Actinomycetes</taxon>
        <taxon>Micrococcales</taxon>
        <taxon>Micrococcaceae</taxon>
        <taxon>Glutamicibacter</taxon>
    </lineage>
</organism>
<evidence type="ECO:0000313" key="4">
    <source>
        <dbReference type="EMBL" id="GED06061.1"/>
    </source>
</evidence>
<dbReference type="CDD" id="cd00093">
    <property type="entry name" value="HTH_XRE"/>
    <property type="match status" value="1"/>
</dbReference>
<dbReference type="PROSITE" id="PS50943">
    <property type="entry name" value="HTH_CROC1"/>
    <property type="match status" value="1"/>
</dbReference>
<evidence type="ECO:0000256" key="1">
    <source>
        <dbReference type="ARBA" id="ARBA00023125"/>
    </source>
</evidence>
<dbReference type="OrthoDB" id="513181at2"/>
<dbReference type="Proteomes" id="UP000316612">
    <property type="component" value="Unassembled WGS sequence"/>
</dbReference>
<keyword evidence="2" id="KW-1133">Transmembrane helix</keyword>
<feature type="transmembrane region" description="Helical" evidence="2">
    <location>
        <begin position="119"/>
        <end position="140"/>
    </location>
</feature>
<dbReference type="RefSeq" id="WP_141363745.1">
    <property type="nucleotide sequence ID" value="NZ_BAAAJL010000003.1"/>
</dbReference>
<dbReference type="InterPro" id="IPR010982">
    <property type="entry name" value="Lambda_DNA-bd_dom_sf"/>
</dbReference>
<dbReference type="InterPro" id="IPR001387">
    <property type="entry name" value="Cro/C1-type_HTH"/>
</dbReference>
<reference evidence="4 5" key="1">
    <citation type="submission" date="2019-06" db="EMBL/GenBank/DDBJ databases">
        <title>Whole genome shotgun sequence of Glutamicibacter uratoxydans NBRC 15515.</title>
        <authorList>
            <person name="Hosoyama A."/>
            <person name="Uohara A."/>
            <person name="Ohji S."/>
            <person name="Ichikawa N."/>
        </authorList>
    </citation>
    <scope>NUCLEOTIDE SEQUENCE [LARGE SCALE GENOMIC DNA]</scope>
    <source>
        <strain evidence="4 5">NBRC 15515</strain>
    </source>
</reference>
<name>A0A4Y4DUA0_GLUUR</name>
<dbReference type="GO" id="GO:0003677">
    <property type="term" value="F:DNA binding"/>
    <property type="evidence" value="ECO:0007669"/>
    <property type="project" value="UniProtKB-KW"/>
</dbReference>
<dbReference type="InterPro" id="IPR050807">
    <property type="entry name" value="TransReg_Diox_bact_type"/>
</dbReference>
<feature type="transmembrane region" description="Helical" evidence="2">
    <location>
        <begin position="95"/>
        <end position="113"/>
    </location>
</feature>
<evidence type="ECO:0000313" key="5">
    <source>
        <dbReference type="Proteomes" id="UP000316612"/>
    </source>
</evidence>
<dbReference type="GO" id="GO:0005829">
    <property type="term" value="C:cytosol"/>
    <property type="evidence" value="ECO:0007669"/>
    <property type="project" value="TreeGrafter"/>
</dbReference>
<dbReference type="Gene3D" id="1.10.260.40">
    <property type="entry name" value="lambda repressor-like DNA-binding domains"/>
    <property type="match status" value="1"/>
</dbReference>
<dbReference type="PANTHER" id="PTHR46797:SF1">
    <property type="entry name" value="METHYLPHOSPHONATE SYNTHASE"/>
    <property type="match status" value="1"/>
</dbReference>
<gene>
    <name evidence="4" type="ORF">AUR04nite_15930</name>
</gene>
<sequence length="162" mass="18263">MNESRIAELRRSRGWTQQQLATESGVTTRTVQRLEAGQDSSMDTLTRIAKALEVPVGDLFSLVEKQEFGEAVESLELRTGRQQEQRDSYAKGIMLVYRGVGLVVTLATVVFAMTANFGWYPWLIIPVYWGGGQLVLEALFRLKLDPMLNEKYPLSVARHGEK</sequence>
<evidence type="ECO:0000259" key="3">
    <source>
        <dbReference type="PROSITE" id="PS50943"/>
    </source>
</evidence>
<dbReference type="GO" id="GO:0003700">
    <property type="term" value="F:DNA-binding transcription factor activity"/>
    <property type="evidence" value="ECO:0007669"/>
    <property type="project" value="TreeGrafter"/>
</dbReference>
<accession>A0A4Y4DUA0</accession>
<evidence type="ECO:0000256" key="2">
    <source>
        <dbReference type="SAM" id="Phobius"/>
    </source>
</evidence>